<dbReference type="Proteomes" id="UP001066276">
    <property type="component" value="Chromosome 6"/>
</dbReference>
<dbReference type="AlphaFoldDB" id="A0AAV7QWG7"/>
<organism evidence="2 3">
    <name type="scientific">Pleurodeles waltl</name>
    <name type="common">Iberian ribbed newt</name>
    <dbReference type="NCBI Taxonomy" id="8319"/>
    <lineage>
        <taxon>Eukaryota</taxon>
        <taxon>Metazoa</taxon>
        <taxon>Chordata</taxon>
        <taxon>Craniata</taxon>
        <taxon>Vertebrata</taxon>
        <taxon>Euteleostomi</taxon>
        <taxon>Amphibia</taxon>
        <taxon>Batrachia</taxon>
        <taxon>Caudata</taxon>
        <taxon>Salamandroidea</taxon>
        <taxon>Salamandridae</taxon>
        <taxon>Pleurodelinae</taxon>
        <taxon>Pleurodeles</taxon>
    </lineage>
</organism>
<evidence type="ECO:0000313" key="2">
    <source>
        <dbReference type="EMBL" id="KAJ1144345.1"/>
    </source>
</evidence>
<evidence type="ECO:0000256" key="1">
    <source>
        <dbReference type="SAM" id="MobiDB-lite"/>
    </source>
</evidence>
<name>A0AAV7QWG7_PLEWA</name>
<accession>A0AAV7QWG7</accession>
<proteinExistence type="predicted"/>
<dbReference type="EMBL" id="JANPWB010000010">
    <property type="protein sequence ID" value="KAJ1144345.1"/>
    <property type="molecule type" value="Genomic_DNA"/>
</dbReference>
<feature type="compositionally biased region" description="Basic and acidic residues" evidence="1">
    <location>
        <begin position="138"/>
        <end position="149"/>
    </location>
</feature>
<gene>
    <name evidence="2" type="ORF">NDU88_010645</name>
</gene>
<keyword evidence="3" id="KW-1185">Reference proteome</keyword>
<evidence type="ECO:0000313" key="3">
    <source>
        <dbReference type="Proteomes" id="UP001066276"/>
    </source>
</evidence>
<feature type="region of interest" description="Disordered" evidence="1">
    <location>
        <begin position="104"/>
        <end position="151"/>
    </location>
</feature>
<comment type="caution">
    <text evidence="2">The sequence shown here is derived from an EMBL/GenBank/DDBJ whole genome shotgun (WGS) entry which is preliminary data.</text>
</comment>
<feature type="region of interest" description="Disordered" evidence="1">
    <location>
        <begin position="45"/>
        <end position="65"/>
    </location>
</feature>
<sequence length="199" mass="21383">MLGAPRGVPVVRSPIGASIVRGRALPQGQRRVLFPRDAAPSSLRLWSRRVSPPPQQGPGSAPRYSPLLAGSNPCRRLRCCGAMALRGLPVPTGLRRSPVDQAQPALAGPSLHARSRLRAQRKAASLPHSRLSDLYTSRPERGPGCHQDRPPVPLLYSDAGLPGDGTPSLRIYISPSGARGLSVRHLRIVSHAPRKRMTP</sequence>
<protein>
    <submittedName>
        <fullName evidence="2">Uncharacterized protein</fullName>
    </submittedName>
</protein>
<reference evidence="2" key="1">
    <citation type="journal article" date="2022" name="bioRxiv">
        <title>Sequencing and chromosome-scale assembly of the giantPleurodeles waltlgenome.</title>
        <authorList>
            <person name="Brown T."/>
            <person name="Elewa A."/>
            <person name="Iarovenko S."/>
            <person name="Subramanian E."/>
            <person name="Araus A.J."/>
            <person name="Petzold A."/>
            <person name="Susuki M."/>
            <person name="Suzuki K.-i.T."/>
            <person name="Hayashi T."/>
            <person name="Toyoda A."/>
            <person name="Oliveira C."/>
            <person name="Osipova E."/>
            <person name="Leigh N.D."/>
            <person name="Simon A."/>
            <person name="Yun M.H."/>
        </authorList>
    </citation>
    <scope>NUCLEOTIDE SEQUENCE</scope>
    <source>
        <strain evidence="2">20211129_DDA</strain>
        <tissue evidence="2">Liver</tissue>
    </source>
</reference>